<proteinExistence type="predicted"/>
<keyword evidence="5" id="KW-1185">Reference proteome</keyword>
<dbReference type="InterPro" id="IPR036271">
    <property type="entry name" value="Tet_transcr_reg_TetR-rel_C_sf"/>
</dbReference>
<dbReference type="Gene3D" id="1.10.357.10">
    <property type="entry name" value="Tetracycline Repressor, domain 2"/>
    <property type="match status" value="1"/>
</dbReference>
<keyword evidence="1 2" id="KW-0238">DNA-binding</keyword>
<dbReference type="Gene3D" id="1.10.10.60">
    <property type="entry name" value="Homeodomain-like"/>
    <property type="match status" value="1"/>
</dbReference>
<feature type="domain" description="HTH tetR-type" evidence="3">
    <location>
        <begin position="1"/>
        <end position="61"/>
    </location>
</feature>
<evidence type="ECO:0000313" key="4">
    <source>
        <dbReference type="EMBL" id="MBK0404228.1"/>
    </source>
</evidence>
<name>A0ABS1C4I3_9BACT</name>
<evidence type="ECO:0000313" key="5">
    <source>
        <dbReference type="Proteomes" id="UP000644147"/>
    </source>
</evidence>
<accession>A0ABS1C4I3</accession>
<evidence type="ECO:0000256" key="2">
    <source>
        <dbReference type="PROSITE-ProRule" id="PRU00335"/>
    </source>
</evidence>
<dbReference type="RefSeq" id="WP_200507072.1">
    <property type="nucleotide sequence ID" value="NZ_JAEHFX010000008.1"/>
</dbReference>
<organism evidence="4 5">
    <name type="scientific">Adhaeribacter terrigena</name>
    <dbReference type="NCBI Taxonomy" id="2793070"/>
    <lineage>
        <taxon>Bacteria</taxon>
        <taxon>Pseudomonadati</taxon>
        <taxon>Bacteroidota</taxon>
        <taxon>Cytophagia</taxon>
        <taxon>Cytophagales</taxon>
        <taxon>Hymenobacteraceae</taxon>
        <taxon>Adhaeribacter</taxon>
    </lineage>
</organism>
<dbReference type="EMBL" id="JAEHFX010000008">
    <property type="protein sequence ID" value="MBK0404228.1"/>
    <property type="molecule type" value="Genomic_DNA"/>
</dbReference>
<dbReference type="InterPro" id="IPR001647">
    <property type="entry name" value="HTH_TetR"/>
</dbReference>
<dbReference type="SUPFAM" id="SSF48498">
    <property type="entry name" value="Tetracyclin repressor-like, C-terminal domain"/>
    <property type="match status" value="1"/>
</dbReference>
<dbReference type="Proteomes" id="UP000644147">
    <property type="component" value="Unassembled WGS sequence"/>
</dbReference>
<dbReference type="SUPFAM" id="SSF46689">
    <property type="entry name" value="Homeodomain-like"/>
    <property type="match status" value="1"/>
</dbReference>
<protein>
    <submittedName>
        <fullName evidence="4">TetR/AcrR family transcriptional regulator</fullName>
    </submittedName>
</protein>
<evidence type="ECO:0000259" key="3">
    <source>
        <dbReference type="PROSITE" id="PS50977"/>
    </source>
</evidence>
<feature type="DNA-binding region" description="H-T-H motif" evidence="2">
    <location>
        <begin position="24"/>
        <end position="43"/>
    </location>
</feature>
<dbReference type="InterPro" id="IPR009057">
    <property type="entry name" value="Homeodomain-like_sf"/>
</dbReference>
<comment type="caution">
    <text evidence="4">The sequence shown here is derived from an EMBL/GenBank/DDBJ whole genome shotgun (WGS) entry which is preliminary data.</text>
</comment>
<gene>
    <name evidence="4" type="ORF">I5M27_14625</name>
</gene>
<sequence>MNVKETILEESLYLFSRHGIRALSKAQLEAHLGISHAAFDEIFQNKADLVQKTVAYLTKKLRYEYGKTYVQSQSAIEATLLMLKNASSRLENFNPFFFRDLQKYYPSAWQLYLDYIHTHVYQAIFKILNRGVIRGEFRKDINLELVTKIMLEMYIQMLNPLVFPPSRYNLAEVFRCFFLYYMEGLCVANTYRMVDEFFA</sequence>
<dbReference type="PROSITE" id="PS50977">
    <property type="entry name" value="HTH_TETR_2"/>
    <property type="match status" value="1"/>
</dbReference>
<evidence type="ECO:0000256" key="1">
    <source>
        <dbReference type="ARBA" id="ARBA00023125"/>
    </source>
</evidence>
<reference evidence="4 5" key="1">
    <citation type="submission" date="2020-12" db="EMBL/GenBank/DDBJ databases">
        <title>Bacterial novel species Adhaeribacter sp. BT258 isolated from soil.</title>
        <authorList>
            <person name="Jung H.-Y."/>
        </authorList>
    </citation>
    <scope>NUCLEOTIDE SEQUENCE [LARGE SCALE GENOMIC DNA]</scope>
    <source>
        <strain evidence="4 5">BT258</strain>
    </source>
</reference>